<keyword evidence="13" id="KW-1185">Reference proteome</keyword>
<organism evidence="12 13">
    <name type="scientific">Caenimonas terrae</name>
    <dbReference type="NCBI Taxonomy" id="696074"/>
    <lineage>
        <taxon>Bacteria</taxon>
        <taxon>Pseudomonadati</taxon>
        <taxon>Pseudomonadota</taxon>
        <taxon>Betaproteobacteria</taxon>
        <taxon>Burkholderiales</taxon>
        <taxon>Comamonadaceae</taxon>
        <taxon>Caenimonas</taxon>
    </lineage>
</organism>
<feature type="domain" description="DUF883" evidence="11">
    <location>
        <begin position="71"/>
        <end position="99"/>
    </location>
</feature>
<evidence type="ECO:0000256" key="4">
    <source>
        <dbReference type="ARBA" id="ARBA00022519"/>
    </source>
</evidence>
<evidence type="ECO:0000256" key="7">
    <source>
        <dbReference type="ARBA" id="ARBA00023136"/>
    </source>
</evidence>
<dbReference type="RefSeq" id="WP_376851598.1">
    <property type="nucleotide sequence ID" value="NZ_JBHSMF010000009.1"/>
</dbReference>
<dbReference type="InterPro" id="IPR043604">
    <property type="entry name" value="DUF883_N"/>
</dbReference>
<comment type="caution">
    <text evidence="12">The sequence shown here is derived from an EMBL/GenBank/DDBJ whole genome shotgun (WGS) entry which is preliminary data.</text>
</comment>
<evidence type="ECO:0000256" key="2">
    <source>
        <dbReference type="ARBA" id="ARBA00010423"/>
    </source>
</evidence>
<reference evidence="13" key="1">
    <citation type="journal article" date="2019" name="Int. J. Syst. Evol. Microbiol.">
        <title>The Global Catalogue of Microorganisms (GCM) 10K type strain sequencing project: providing services to taxonomists for standard genome sequencing and annotation.</title>
        <authorList>
            <consortium name="The Broad Institute Genomics Platform"/>
            <consortium name="The Broad Institute Genome Sequencing Center for Infectious Disease"/>
            <person name="Wu L."/>
            <person name="Ma J."/>
        </authorList>
    </citation>
    <scope>NUCLEOTIDE SEQUENCE [LARGE SCALE GENOMIC DNA]</scope>
    <source>
        <strain evidence="13">CCUG 57401</strain>
    </source>
</reference>
<evidence type="ECO:0000313" key="13">
    <source>
        <dbReference type="Proteomes" id="UP001596037"/>
    </source>
</evidence>
<feature type="domain" description="DUF883" evidence="10">
    <location>
        <begin position="14"/>
        <end position="61"/>
    </location>
</feature>
<evidence type="ECO:0000256" key="5">
    <source>
        <dbReference type="ARBA" id="ARBA00022692"/>
    </source>
</evidence>
<dbReference type="Pfam" id="PF19029">
    <property type="entry name" value="DUF883_C"/>
    <property type="match status" value="1"/>
</dbReference>
<sequence length="99" mass="11065">MNDSVMRKVYQGQDRLARNFQTVADDAEALLRQGVRDADDAYREARERLEKSLRQARAELGSLSHARQAAARYVHDNAWQAIAIAAGVGLLAGWLASRR</sequence>
<comment type="subcellular location">
    <subcellularLocation>
        <location evidence="1">Cell inner membrane</location>
        <topology evidence="1">Single-pass membrane protein</topology>
    </subcellularLocation>
</comment>
<evidence type="ECO:0000256" key="6">
    <source>
        <dbReference type="ARBA" id="ARBA00022989"/>
    </source>
</evidence>
<evidence type="ECO:0000259" key="11">
    <source>
        <dbReference type="Pfam" id="PF19029"/>
    </source>
</evidence>
<dbReference type="PANTHER" id="PTHR35893:SF3">
    <property type="entry name" value="INNER MEMBRANE PROTEIN"/>
    <property type="match status" value="1"/>
</dbReference>
<dbReference type="EMBL" id="JBHSMF010000009">
    <property type="protein sequence ID" value="MFC5499374.1"/>
    <property type="molecule type" value="Genomic_DNA"/>
</dbReference>
<keyword evidence="4" id="KW-0997">Cell inner membrane</keyword>
<evidence type="ECO:0000259" key="10">
    <source>
        <dbReference type="Pfam" id="PF05957"/>
    </source>
</evidence>
<keyword evidence="8" id="KW-0175">Coiled coil</keyword>
<dbReference type="InterPro" id="IPR043605">
    <property type="entry name" value="DUF883_C"/>
</dbReference>
<keyword evidence="3" id="KW-1003">Cell membrane</keyword>
<dbReference type="InterPro" id="IPR010279">
    <property type="entry name" value="YqjD/ElaB"/>
</dbReference>
<proteinExistence type="inferred from homology"/>
<keyword evidence="6 9" id="KW-1133">Transmembrane helix</keyword>
<feature type="transmembrane region" description="Helical" evidence="9">
    <location>
        <begin position="78"/>
        <end position="96"/>
    </location>
</feature>
<feature type="coiled-coil region" evidence="8">
    <location>
        <begin position="35"/>
        <end position="66"/>
    </location>
</feature>
<comment type="similarity">
    <text evidence="2">Belongs to the ElaB/YgaM/YqjD family.</text>
</comment>
<gene>
    <name evidence="12" type="ORF">ACFPOE_17650</name>
</gene>
<evidence type="ECO:0000256" key="8">
    <source>
        <dbReference type="SAM" id="Coils"/>
    </source>
</evidence>
<keyword evidence="7 9" id="KW-0472">Membrane</keyword>
<name>A0ABW0NKB0_9BURK</name>
<dbReference type="Proteomes" id="UP001596037">
    <property type="component" value="Unassembled WGS sequence"/>
</dbReference>
<evidence type="ECO:0000256" key="1">
    <source>
        <dbReference type="ARBA" id="ARBA00004377"/>
    </source>
</evidence>
<dbReference type="Pfam" id="PF05957">
    <property type="entry name" value="DUF883"/>
    <property type="match status" value="1"/>
</dbReference>
<evidence type="ECO:0000313" key="12">
    <source>
        <dbReference type="EMBL" id="MFC5499374.1"/>
    </source>
</evidence>
<dbReference type="PANTHER" id="PTHR35893">
    <property type="entry name" value="INNER MEMBRANE PROTEIN-RELATED"/>
    <property type="match status" value="1"/>
</dbReference>
<keyword evidence="5 9" id="KW-0812">Transmembrane</keyword>
<evidence type="ECO:0000256" key="9">
    <source>
        <dbReference type="SAM" id="Phobius"/>
    </source>
</evidence>
<protein>
    <submittedName>
        <fullName evidence="12">YqjD family protein</fullName>
    </submittedName>
</protein>
<accession>A0ABW0NKB0</accession>
<evidence type="ECO:0000256" key="3">
    <source>
        <dbReference type="ARBA" id="ARBA00022475"/>
    </source>
</evidence>